<dbReference type="CDD" id="cd06170">
    <property type="entry name" value="LuxR_C_like"/>
    <property type="match status" value="1"/>
</dbReference>
<dbReference type="EMBL" id="CP003876">
    <property type="protein sequence ID" value="AFU03202.1"/>
    <property type="molecule type" value="Genomic_DNA"/>
</dbReference>
<dbReference type="SUPFAM" id="SSF46894">
    <property type="entry name" value="C-terminal effector domain of the bipartite response regulators"/>
    <property type="match status" value="1"/>
</dbReference>
<keyword evidence="1" id="KW-0805">Transcription regulation</keyword>
<dbReference type="STRING" id="1133849.O3I_026265"/>
<evidence type="ECO:0000313" key="9">
    <source>
        <dbReference type="Proteomes" id="UP000006304"/>
    </source>
</evidence>
<evidence type="ECO:0000256" key="4">
    <source>
        <dbReference type="PROSITE-ProRule" id="PRU00169"/>
    </source>
</evidence>
<dbReference type="GO" id="GO:0000160">
    <property type="term" value="P:phosphorelay signal transduction system"/>
    <property type="evidence" value="ECO:0007669"/>
    <property type="project" value="InterPro"/>
</dbReference>
<dbReference type="PROSITE" id="PS50043">
    <property type="entry name" value="HTH_LUXR_2"/>
    <property type="match status" value="1"/>
</dbReference>
<dbReference type="Gene3D" id="3.40.50.2300">
    <property type="match status" value="1"/>
</dbReference>
<evidence type="ECO:0000259" key="6">
    <source>
        <dbReference type="PROSITE" id="PS50043"/>
    </source>
</evidence>
<organism evidence="8 9">
    <name type="scientific">Nocardia brasiliensis (strain ATCC 700358 / HUJEG-1)</name>
    <dbReference type="NCBI Taxonomy" id="1133849"/>
    <lineage>
        <taxon>Bacteria</taxon>
        <taxon>Bacillati</taxon>
        <taxon>Actinomycetota</taxon>
        <taxon>Actinomycetes</taxon>
        <taxon>Mycobacteriales</taxon>
        <taxon>Nocardiaceae</taxon>
        <taxon>Nocardia</taxon>
    </lineage>
</organism>
<dbReference type="InterPro" id="IPR000792">
    <property type="entry name" value="Tscrpt_reg_LuxR_C"/>
</dbReference>
<dbReference type="Pfam" id="PF00196">
    <property type="entry name" value="GerE"/>
    <property type="match status" value="1"/>
</dbReference>
<dbReference type="PANTHER" id="PTHR43214">
    <property type="entry name" value="TWO-COMPONENT RESPONSE REGULATOR"/>
    <property type="match status" value="1"/>
</dbReference>
<evidence type="ECO:0000256" key="3">
    <source>
        <dbReference type="ARBA" id="ARBA00023163"/>
    </source>
</evidence>
<dbReference type="eggNOG" id="COG2197">
    <property type="taxonomic scope" value="Bacteria"/>
</dbReference>
<keyword evidence="2" id="KW-0238">DNA-binding</keyword>
<comment type="caution">
    <text evidence="4">Lacks conserved residue(s) required for the propagation of feature annotation.</text>
</comment>
<dbReference type="SUPFAM" id="SSF52172">
    <property type="entry name" value="CheY-like"/>
    <property type="match status" value="1"/>
</dbReference>
<sequence length="263" mass="27336">MNEGRGTGAAAHRQVTIRVVVCADSALMRRGLCAQFDREPDIDVVDDVSGGHALLGAVRAHAPDVVLLVGAVEGKHRLAELVAAAKVIMVMAEEDVARAVKLVRAGVRGLLSSGCSPFELLCAIRVVAVGNRLVVPPQIVGGLDHVVAPAVARNSDMQVAGSLTRREAEVLGLLAHGRSNAEIARQLSVSATTVRSHVHHVLQKLAVGTRGQAVAVAYETGLIALLETGAAGNGHTDDRAALRSGRQWPMPSPPSTGITAPVM</sequence>
<reference evidence="8 9" key="1">
    <citation type="journal article" date="2012" name="J. Bacteriol.">
        <title>Complete genome sequence of Nocardia brasiliensis HUJEG-1.</title>
        <authorList>
            <person name="Vera-Cabrera L."/>
            <person name="Ortiz-Lopez R."/>
            <person name="Elizondo-Gonzalez R."/>
            <person name="Perez-Maya A.A."/>
            <person name="Ocampo-Candiani J."/>
        </authorList>
    </citation>
    <scope>NUCLEOTIDE SEQUENCE [LARGE SCALE GENOMIC DNA]</scope>
    <source>
        <strain evidence="9">ATCC 700358</strain>
    </source>
</reference>
<feature type="domain" description="Response regulatory" evidence="7">
    <location>
        <begin position="18"/>
        <end position="128"/>
    </location>
</feature>
<evidence type="ECO:0000313" key="8">
    <source>
        <dbReference type="EMBL" id="AFU03202.1"/>
    </source>
</evidence>
<dbReference type="SMART" id="SM00421">
    <property type="entry name" value="HTH_LUXR"/>
    <property type="match status" value="1"/>
</dbReference>
<dbReference type="InterPro" id="IPR016032">
    <property type="entry name" value="Sig_transdc_resp-reg_C-effctor"/>
</dbReference>
<evidence type="ECO:0000259" key="7">
    <source>
        <dbReference type="PROSITE" id="PS50110"/>
    </source>
</evidence>
<accession>K0F0I3</accession>
<dbReference type="HOGENOM" id="CLU_000445_90_10_11"/>
<dbReference type="PROSITE" id="PS00622">
    <property type="entry name" value="HTH_LUXR_1"/>
    <property type="match status" value="1"/>
</dbReference>
<evidence type="ECO:0000256" key="2">
    <source>
        <dbReference type="ARBA" id="ARBA00023125"/>
    </source>
</evidence>
<dbReference type="GO" id="GO:0003677">
    <property type="term" value="F:DNA binding"/>
    <property type="evidence" value="ECO:0007669"/>
    <property type="project" value="UniProtKB-KW"/>
</dbReference>
<keyword evidence="3" id="KW-0804">Transcription</keyword>
<name>K0F0I3_NOCB7</name>
<dbReference type="AlphaFoldDB" id="K0F0I3"/>
<dbReference type="PRINTS" id="PR00038">
    <property type="entry name" value="HTHLUXR"/>
</dbReference>
<gene>
    <name evidence="8" type="ORF">O3I_026265</name>
</gene>
<evidence type="ECO:0000256" key="5">
    <source>
        <dbReference type="SAM" id="MobiDB-lite"/>
    </source>
</evidence>
<evidence type="ECO:0000256" key="1">
    <source>
        <dbReference type="ARBA" id="ARBA00023015"/>
    </source>
</evidence>
<dbReference type="PROSITE" id="PS50110">
    <property type="entry name" value="RESPONSE_REGULATORY"/>
    <property type="match status" value="1"/>
</dbReference>
<dbReference type="Proteomes" id="UP000006304">
    <property type="component" value="Chromosome"/>
</dbReference>
<dbReference type="InterPro" id="IPR001789">
    <property type="entry name" value="Sig_transdc_resp-reg_receiver"/>
</dbReference>
<feature type="region of interest" description="Disordered" evidence="5">
    <location>
        <begin position="244"/>
        <end position="263"/>
    </location>
</feature>
<dbReference type="InterPro" id="IPR011006">
    <property type="entry name" value="CheY-like_superfamily"/>
</dbReference>
<dbReference type="InterPro" id="IPR039420">
    <property type="entry name" value="WalR-like"/>
</dbReference>
<feature type="domain" description="HTH luxR-type" evidence="6">
    <location>
        <begin position="156"/>
        <end position="221"/>
    </location>
</feature>
<protein>
    <submittedName>
        <fullName evidence="8">LuxR family two component transcriptional regulator</fullName>
    </submittedName>
</protein>
<keyword evidence="9" id="KW-1185">Reference proteome</keyword>
<dbReference type="KEGG" id="nbr:O3I_026265"/>
<proteinExistence type="predicted"/>
<dbReference type="PANTHER" id="PTHR43214:SF24">
    <property type="entry name" value="TRANSCRIPTIONAL REGULATORY PROTEIN NARL-RELATED"/>
    <property type="match status" value="1"/>
</dbReference>
<dbReference type="GO" id="GO:0006355">
    <property type="term" value="P:regulation of DNA-templated transcription"/>
    <property type="evidence" value="ECO:0007669"/>
    <property type="project" value="InterPro"/>
</dbReference>